<comment type="caution">
    <text evidence="10">The sequence shown here is derived from an EMBL/GenBank/DDBJ whole genome shotgun (WGS) entry which is preliminary data.</text>
</comment>
<gene>
    <name evidence="10" type="ORF">LSH36_177g03027</name>
</gene>
<dbReference type="EC" id="2.4.1.-" evidence="8"/>
<feature type="signal peptide" evidence="9">
    <location>
        <begin position="1"/>
        <end position="32"/>
    </location>
</feature>
<dbReference type="EMBL" id="JAODUP010000177">
    <property type="protein sequence ID" value="KAK2158100.1"/>
    <property type="molecule type" value="Genomic_DNA"/>
</dbReference>
<dbReference type="GO" id="GO:0016020">
    <property type="term" value="C:membrane"/>
    <property type="evidence" value="ECO:0007669"/>
    <property type="project" value="UniProtKB-SubCell"/>
</dbReference>
<dbReference type="Proteomes" id="UP001208570">
    <property type="component" value="Unassembled WGS sequence"/>
</dbReference>
<organism evidence="10 11">
    <name type="scientific">Paralvinella palmiformis</name>
    <dbReference type="NCBI Taxonomy" id="53620"/>
    <lineage>
        <taxon>Eukaryota</taxon>
        <taxon>Metazoa</taxon>
        <taxon>Spiralia</taxon>
        <taxon>Lophotrochozoa</taxon>
        <taxon>Annelida</taxon>
        <taxon>Polychaeta</taxon>
        <taxon>Sedentaria</taxon>
        <taxon>Canalipalpata</taxon>
        <taxon>Terebellida</taxon>
        <taxon>Terebelliformia</taxon>
        <taxon>Alvinellidae</taxon>
        <taxon>Paralvinella</taxon>
    </lineage>
</organism>
<keyword evidence="7" id="KW-0472">Membrane</keyword>
<evidence type="ECO:0000256" key="6">
    <source>
        <dbReference type="ARBA" id="ARBA00022989"/>
    </source>
</evidence>
<reference evidence="10" key="1">
    <citation type="journal article" date="2023" name="Mol. Biol. Evol.">
        <title>Third-Generation Sequencing Reveals the Adaptive Role of the Epigenome in Three Deep-Sea Polychaetes.</title>
        <authorList>
            <person name="Perez M."/>
            <person name="Aroh O."/>
            <person name="Sun Y."/>
            <person name="Lan Y."/>
            <person name="Juniper S.K."/>
            <person name="Young C.R."/>
            <person name="Angers B."/>
            <person name="Qian P.Y."/>
        </authorList>
    </citation>
    <scope>NUCLEOTIDE SEQUENCE</scope>
    <source>
        <strain evidence="10">P08H-3</strain>
    </source>
</reference>
<evidence type="ECO:0000256" key="4">
    <source>
        <dbReference type="ARBA" id="ARBA00022679"/>
    </source>
</evidence>
<dbReference type="AlphaFoldDB" id="A0AAD9JTU0"/>
<sequence length="420" mass="47751">MSRLLGCASYIFTHRHFTFWAASFLALQILLWDSPDPENDHRRDDSGTLNVNYETYAESILYRMVLEANQSRLKTCGGDRFRLHDASGLPMKGSNLFQKLGETQVHLIGAYLDDRLKTRYMRIFGVGLNPGRDGHLYCNYDCKWRPEARFCSIRATTVMIIAGNLSLYLSVRDEDEPTKMWISTSSCGYSHNTASLLHFGVSGVVAPPWELGVCVLQTKDSKSLEPDALSRWLEFIRLLGADKVHFYLVKNSAKLSDALTYYTREPLPLVTVQSWTALEQLEDDVLDEASINHCLYENMMTYRYVIITSPDQWLAVGEGLNNLKSLLRSRSFQEKIRKFGGFRIPGSIPAGNRRPSMILKSPLVLATASGHFIPLRLRPSFRILPEDVLRSYKTCADNSQCNRMEIDIDKLVKGKRSSLI</sequence>
<evidence type="ECO:0000256" key="2">
    <source>
        <dbReference type="ARBA" id="ARBA00007647"/>
    </source>
</evidence>
<evidence type="ECO:0000313" key="10">
    <source>
        <dbReference type="EMBL" id="KAK2158100.1"/>
    </source>
</evidence>
<proteinExistence type="inferred from homology"/>
<keyword evidence="6" id="KW-1133">Transmembrane helix</keyword>
<evidence type="ECO:0000256" key="3">
    <source>
        <dbReference type="ARBA" id="ARBA00022676"/>
    </source>
</evidence>
<evidence type="ECO:0000256" key="8">
    <source>
        <dbReference type="RuleBase" id="RU366017"/>
    </source>
</evidence>
<evidence type="ECO:0000256" key="9">
    <source>
        <dbReference type="SAM" id="SignalP"/>
    </source>
</evidence>
<evidence type="ECO:0000256" key="1">
    <source>
        <dbReference type="ARBA" id="ARBA00004167"/>
    </source>
</evidence>
<comment type="similarity">
    <text evidence="2 8">Belongs to the glycosyltransferase 92 family.</text>
</comment>
<feature type="chain" id="PRO_5042246079" description="Glycosyltransferase family 92 protein" evidence="9">
    <location>
        <begin position="33"/>
        <end position="420"/>
    </location>
</feature>
<dbReference type="PANTHER" id="PTHR21461:SF69">
    <property type="entry name" value="GLYCOSYLTRANSFERASE FAMILY 92 PROTEIN"/>
    <property type="match status" value="1"/>
</dbReference>
<dbReference type="Pfam" id="PF01697">
    <property type="entry name" value="Glyco_transf_92"/>
    <property type="match status" value="1"/>
</dbReference>
<dbReference type="GO" id="GO:0005737">
    <property type="term" value="C:cytoplasm"/>
    <property type="evidence" value="ECO:0007669"/>
    <property type="project" value="TreeGrafter"/>
</dbReference>
<evidence type="ECO:0000256" key="5">
    <source>
        <dbReference type="ARBA" id="ARBA00022692"/>
    </source>
</evidence>
<keyword evidence="5" id="KW-0812">Transmembrane</keyword>
<accession>A0AAD9JTU0</accession>
<name>A0AAD9JTU0_9ANNE</name>
<keyword evidence="3 8" id="KW-0328">Glycosyltransferase</keyword>
<dbReference type="InterPro" id="IPR008166">
    <property type="entry name" value="Glyco_transf_92"/>
</dbReference>
<protein>
    <recommendedName>
        <fullName evidence="8">Glycosyltransferase family 92 protein</fullName>
        <ecNumber evidence="8">2.4.1.-</ecNumber>
    </recommendedName>
</protein>
<keyword evidence="11" id="KW-1185">Reference proteome</keyword>
<comment type="subcellular location">
    <subcellularLocation>
        <location evidence="1">Membrane</location>
        <topology evidence="1">Single-pass membrane protein</topology>
    </subcellularLocation>
</comment>
<evidence type="ECO:0000313" key="11">
    <source>
        <dbReference type="Proteomes" id="UP001208570"/>
    </source>
</evidence>
<keyword evidence="4 8" id="KW-0808">Transferase</keyword>
<keyword evidence="9" id="KW-0732">Signal</keyword>
<dbReference type="PANTHER" id="PTHR21461">
    <property type="entry name" value="GLYCOSYLTRANSFERASE FAMILY 92 PROTEIN"/>
    <property type="match status" value="1"/>
</dbReference>
<dbReference type="GO" id="GO:0016757">
    <property type="term" value="F:glycosyltransferase activity"/>
    <property type="evidence" value="ECO:0007669"/>
    <property type="project" value="UniProtKB-UniRule"/>
</dbReference>
<evidence type="ECO:0000256" key="7">
    <source>
        <dbReference type="ARBA" id="ARBA00023136"/>
    </source>
</evidence>